<feature type="signal peptide" evidence="1">
    <location>
        <begin position="1"/>
        <end position="28"/>
    </location>
</feature>
<evidence type="ECO:0000313" key="3">
    <source>
        <dbReference type="Proteomes" id="UP000075615"/>
    </source>
</evidence>
<keyword evidence="1" id="KW-0732">Signal</keyword>
<sequence>MKKITMNKTVKVLLSILALFISVLSVNAYSSGFDYKETKGTTYDGTNLCLVTKCTDDPGTDCTTPDASFRECIVFPE</sequence>
<protein>
    <recommendedName>
        <fullName evidence="4">Secreted protein</fullName>
    </recommendedName>
</protein>
<proteinExistence type="predicted"/>
<feature type="chain" id="PRO_5007574579" description="Secreted protein" evidence="1">
    <location>
        <begin position="29"/>
        <end position="77"/>
    </location>
</feature>
<reference evidence="2 3" key="1">
    <citation type="submission" date="2016-01" db="EMBL/GenBank/DDBJ databases">
        <title>Genome sequencing of Roseivirga echinicomitans KMM 6058.</title>
        <authorList>
            <person name="Selvaratnam C."/>
            <person name="Thevarajoo S."/>
            <person name="Goh K.M."/>
            <person name="Ee R."/>
            <person name="Chan K.-G."/>
            <person name="Chong C.S."/>
        </authorList>
    </citation>
    <scope>NUCLEOTIDE SEQUENCE [LARGE SCALE GENOMIC DNA]</scope>
    <source>
        <strain evidence="2 3">KMM 6058</strain>
    </source>
</reference>
<evidence type="ECO:0008006" key="4">
    <source>
        <dbReference type="Google" id="ProtNLM"/>
    </source>
</evidence>
<organism evidence="2 3">
    <name type="scientific">Roseivirga echinicomitans</name>
    <dbReference type="NCBI Taxonomy" id="296218"/>
    <lineage>
        <taxon>Bacteria</taxon>
        <taxon>Pseudomonadati</taxon>
        <taxon>Bacteroidota</taxon>
        <taxon>Cytophagia</taxon>
        <taxon>Cytophagales</taxon>
        <taxon>Roseivirgaceae</taxon>
        <taxon>Roseivirga</taxon>
    </lineage>
</organism>
<dbReference type="Proteomes" id="UP000075615">
    <property type="component" value="Unassembled WGS sequence"/>
</dbReference>
<dbReference type="AlphaFoldDB" id="A0A150XE64"/>
<name>A0A150XE64_9BACT</name>
<dbReference type="STRING" id="296218.AWN68_18380"/>
<dbReference type="RefSeq" id="WP_157716177.1">
    <property type="nucleotide sequence ID" value="NZ_LRDB01000015.1"/>
</dbReference>
<dbReference type="EMBL" id="LRDB01000015">
    <property type="protein sequence ID" value="KYG76990.1"/>
    <property type="molecule type" value="Genomic_DNA"/>
</dbReference>
<evidence type="ECO:0000313" key="2">
    <source>
        <dbReference type="EMBL" id="KYG76990.1"/>
    </source>
</evidence>
<accession>A0A150XE64</accession>
<gene>
    <name evidence="2" type="ORF">AWN68_18380</name>
</gene>
<evidence type="ECO:0000256" key="1">
    <source>
        <dbReference type="SAM" id="SignalP"/>
    </source>
</evidence>
<comment type="caution">
    <text evidence="2">The sequence shown here is derived from an EMBL/GenBank/DDBJ whole genome shotgun (WGS) entry which is preliminary data.</text>
</comment>
<keyword evidence="3" id="KW-1185">Reference proteome</keyword>